<dbReference type="InterPro" id="IPR002048">
    <property type="entry name" value="EF_hand_dom"/>
</dbReference>
<dbReference type="SUPFAM" id="SSF47473">
    <property type="entry name" value="EF-hand"/>
    <property type="match status" value="1"/>
</dbReference>
<keyword evidence="3" id="KW-1185">Reference proteome</keyword>
<accession>A0A498SX93</accession>
<evidence type="ECO:0000313" key="2">
    <source>
        <dbReference type="EMBL" id="VBB33932.1"/>
    </source>
</evidence>
<dbReference type="STRING" id="6277.A0A498SX93"/>
<dbReference type="InterPro" id="IPR011992">
    <property type="entry name" value="EF-hand-dom_pair"/>
</dbReference>
<dbReference type="GO" id="GO:0005509">
    <property type="term" value="F:calcium ion binding"/>
    <property type="evidence" value="ECO:0007669"/>
    <property type="project" value="InterPro"/>
</dbReference>
<evidence type="ECO:0000259" key="1">
    <source>
        <dbReference type="PROSITE" id="PS50222"/>
    </source>
</evidence>
<reference evidence="2 3" key="1">
    <citation type="submission" date="2018-08" db="EMBL/GenBank/DDBJ databases">
        <authorList>
            <person name="Laetsch R D."/>
            <person name="Stevens L."/>
            <person name="Kumar S."/>
            <person name="Blaxter L. M."/>
        </authorList>
    </citation>
    <scope>NUCLEOTIDE SEQUENCE [LARGE SCALE GENOMIC DNA]</scope>
</reference>
<sequence length="150" mass="16819">ERLMRVEDLIDKMQTLQKMSEEDREEFRKILQALDEDSDGVLDANLVLHALALFGSHKELRLTAEQIKTIVEMLKKEEHIEAVKAFLAGTVPYPPPSSHSSSATPPDLELSIDPAKVIKQKLSVDSTKISSETLTNQTLSKLPTDIKQKK</sequence>
<name>A0A498SX93_ACAVI</name>
<feature type="non-terminal residue" evidence="2">
    <location>
        <position position="1"/>
    </location>
</feature>
<dbReference type="PROSITE" id="PS50222">
    <property type="entry name" value="EF_HAND_2"/>
    <property type="match status" value="1"/>
</dbReference>
<protein>
    <recommendedName>
        <fullName evidence="1">EF-hand domain-containing protein</fullName>
    </recommendedName>
</protein>
<dbReference type="EMBL" id="UPTC01002843">
    <property type="protein sequence ID" value="VBB33932.1"/>
    <property type="molecule type" value="Genomic_DNA"/>
</dbReference>
<dbReference type="Proteomes" id="UP000276991">
    <property type="component" value="Unassembled WGS sequence"/>
</dbReference>
<dbReference type="AlphaFoldDB" id="A0A498SX93"/>
<evidence type="ECO:0000313" key="3">
    <source>
        <dbReference type="Proteomes" id="UP000276991"/>
    </source>
</evidence>
<feature type="domain" description="EF-hand" evidence="1">
    <location>
        <begin position="22"/>
        <end position="57"/>
    </location>
</feature>
<dbReference type="Gene3D" id="1.10.238.10">
    <property type="entry name" value="EF-hand"/>
    <property type="match status" value="1"/>
</dbReference>
<organism evidence="2 3">
    <name type="scientific">Acanthocheilonema viteae</name>
    <name type="common">Filarial nematode worm</name>
    <name type="synonym">Dipetalonema viteae</name>
    <dbReference type="NCBI Taxonomy" id="6277"/>
    <lineage>
        <taxon>Eukaryota</taxon>
        <taxon>Metazoa</taxon>
        <taxon>Ecdysozoa</taxon>
        <taxon>Nematoda</taxon>
        <taxon>Chromadorea</taxon>
        <taxon>Rhabditida</taxon>
        <taxon>Spirurina</taxon>
        <taxon>Spiruromorpha</taxon>
        <taxon>Filarioidea</taxon>
        <taxon>Onchocercidae</taxon>
        <taxon>Acanthocheilonema</taxon>
    </lineage>
</organism>
<gene>
    <name evidence="2" type="ORF">NAV_LOCUS8723</name>
</gene>
<dbReference type="OrthoDB" id="5852244at2759"/>
<proteinExistence type="predicted"/>